<comment type="caution">
    <text evidence="1">The sequence shown here is derived from an EMBL/GenBank/DDBJ whole genome shotgun (WGS) entry which is preliminary data.</text>
</comment>
<accession>A0ABW0AMM6</accession>
<protein>
    <recommendedName>
        <fullName evidence="3">Lipoprotein</fullName>
    </recommendedName>
</protein>
<dbReference type="Proteomes" id="UP001596160">
    <property type="component" value="Unassembled WGS sequence"/>
</dbReference>
<evidence type="ECO:0000313" key="2">
    <source>
        <dbReference type="Proteomes" id="UP001596160"/>
    </source>
</evidence>
<keyword evidence="2" id="KW-1185">Reference proteome</keyword>
<evidence type="ECO:0008006" key="3">
    <source>
        <dbReference type="Google" id="ProtNLM"/>
    </source>
</evidence>
<sequence length="326" mass="35587">MTTTVDNRRCFFLIDAHRLDANCGVSGCLSPAISCLDDLRAQVNDEPGRFRLPVVCFWRLHPAMRRSLFSALACVALLTVGCAAKGPQSQAAAPAASASATAEPDRSQVVRAAVEGLTTSRTAYRWEVAQPGDRVYVLTGRGGHDFARKQGTLVVSFEDAARFEQVFTPERLYIRGGTKKGSVDWMSVDRSGVKTKQLLKAPGNDPEFLLRQVIQTERYQRIGVDDVAGTSATLYRGALTQEALTLNMSPEARKKTDRMRDMLDGSIPATSNVWIDEHGRLVQVRLEMNIEGAIRSTTTLTFTEQGEPVKVRVPTGATAADTSPLV</sequence>
<proteinExistence type="predicted"/>
<dbReference type="RefSeq" id="WP_344478747.1">
    <property type="nucleotide sequence ID" value="NZ_BAAASB010000010.1"/>
</dbReference>
<dbReference type="Gene3D" id="2.50.20.20">
    <property type="match status" value="1"/>
</dbReference>
<dbReference type="EMBL" id="JBHSKP010000012">
    <property type="protein sequence ID" value="MFC5153973.1"/>
    <property type="molecule type" value="Genomic_DNA"/>
</dbReference>
<organism evidence="1 2">
    <name type="scientific">Streptomyces amakusaensis</name>
    <dbReference type="NCBI Taxonomy" id="67271"/>
    <lineage>
        <taxon>Bacteria</taxon>
        <taxon>Bacillati</taxon>
        <taxon>Actinomycetota</taxon>
        <taxon>Actinomycetes</taxon>
        <taxon>Kitasatosporales</taxon>
        <taxon>Streptomycetaceae</taxon>
        <taxon>Streptomyces</taxon>
    </lineage>
</organism>
<gene>
    <name evidence="1" type="ORF">ACFPRH_19755</name>
</gene>
<name>A0ABW0AMM6_9ACTN</name>
<dbReference type="InterPro" id="IPR029046">
    <property type="entry name" value="LolA/LolB/LppX"/>
</dbReference>
<reference evidence="2" key="1">
    <citation type="journal article" date="2019" name="Int. J. Syst. Evol. Microbiol.">
        <title>The Global Catalogue of Microorganisms (GCM) 10K type strain sequencing project: providing services to taxonomists for standard genome sequencing and annotation.</title>
        <authorList>
            <consortium name="The Broad Institute Genomics Platform"/>
            <consortium name="The Broad Institute Genome Sequencing Center for Infectious Disease"/>
            <person name="Wu L."/>
            <person name="Ma J."/>
        </authorList>
    </citation>
    <scope>NUCLEOTIDE SEQUENCE [LARGE SCALE GENOMIC DNA]</scope>
    <source>
        <strain evidence="2">PCU 266</strain>
    </source>
</reference>
<dbReference type="SUPFAM" id="SSF89392">
    <property type="entry name" value="Prokaryotic lipoproteins and lipoprotein localization factors"/>
    <property type="match status" value="1"/>
</dbReference>
<evidence type="ECO:0000313" key="1">
    <source>
        <dbReference type="EMBL" id="MFC5153973.1"/>
    </source>
</evidence>